<name>A0A932CNL0_UNCTE</name>
<organism evidence="2 3">
    <name type="scientific">Tectimicrobiota bacterium</name>
    <dbReference type="NCBI Taxonomy" id="2528274"/>
    <lineage>
        <taxon>Bacteria</taxon>
        <taxon>Pseudomonadati</taxon>
        <taxon>Nitrospinota/Tectimicrobiota group</taxon>
        <taxon>Candidatus Tectimicrobiota</taxon>
    </lineage>
</organism>
<dbReference type="InterPro" id="IPR041705">
    <property type="entry name" value="PIN_Sll0205"/>
</dbReference>
<dbReference type="PANTHER" id="PTHR36173">
    <property type="entry name" value="RIBONUCLEASE VAPC16-RELATED"/>
    <property type="match status" value="1"/>
</dbReference>
<accession>A0A932CNL0</accession>
<gene>
    <name evidence="2" type="ORF">HYY20_06195</name>
</gene>
<dbReference type="Pfam" id="PF01850">
    <property type="entry name" value="PIN"/>
    <property type="match status" value="1"/>
</dbReference>
<dbReference type="Gene3D" id="3.40.50.1010">
    <property type="entry name" value="5'-nuclease"/>
    <property type="match status" value="1"/>
</dbReference>
<proteinExistence type="predicted"/>
<sequence>MSIYVTDTHPLIWFAGGEQRKLSPKALQAFQGCKAGKITIYVPVPTLWEISLLVRIERIVLKKSFGLWCQDLFRHPTFIPVPLEVEHLLEAHNLGFTTDPFDLLIVATARTLGYPLITKDSAIEEANLLSTFW</sequence>
<evidence type="ECO:0000259" key="1">
    <source>
        <dbReference type="Pfam" id="PF01850"/>
    </source>
</evidence>
<feature type="domain" description="PIN" evidence="1">
    <location>
        <begin position="4"/>
        <end position="125"/>
    </location>
</feature>
<dbReference type="Proteomes" id="UP000769766">
    <property type="component" value="Unassembled WGS sequence"/>
</dbReference>
<evidence type="ECO:0000313" key="2">
    <source>
        <dbReference type="EMBL" id="MBI2876454.1"/>
    </source>
</evidence>
<comment type="caution">
    <text evidence="2">The sequence shown here is derived from an EMBL/GenBank/DDBJ whole genome shotgun (WGS) entry which is preliminary data.</text>
</comment>
<dbReference type="InterPro" id="IPR002716">
    <property type="entry name" value="PIN_dom"/>
</dbReference>
<protein>
    <submittedName>
        <fullName evidence="2">Type II toxin-antitoxin system VapC family toxin</fullName>
    </submittedName>
</protein>
<dbReference type="SUPFAM" id="SSF88723">
    <property type="entry name" value="PIN domain-like"/>
    <property type="match status" value="1"/>
</dbReference>
<dbReference type="InterPro" id="IPR029060">
    <property type="entry name" value="PIN-like_dom_sf"/>
</dbReference>
<dbReference type="CDD" id="cd09872">
    <property type="entry name" value="PIN_Sll0205-like"/>
    <property type="match status" value="1"/>
</dbReference>
<dbReference type="EMBL" id="JACPRF010000188">
    <property type="protein sequence ID" value="MBI2876454.1"/>
    <property type="molecule type" value="Genomic_DNA"/>
</dbReference>
<reference evidence="2" key="1">
    <citation type="submission" date="2020-07" db="EMBL/GenBank/DDBJ databases">
        <title>Huge and variable diversity of episymbiotic CPR bacteria and DPANN archaea in groundwater ecosystems.</title>
        <authorList>
            <person name="He C.Y."/>
            <person name="Keren R."/>
            <person name="Whittaker M."/>
            <person name="Farag I.F."/>
            <person name="Doudna J."/>
            <person name="Cate J.H.D."/>
            <person name="Banfield J.F."/>
        </authorList>
    </citation>
    <scope>NUCLEOTIDE SEQUENCE</scope>
    <source>
        <strain evidence="2">NC_groundwater_672_Ag_B-0.1um_62_36</strain>
    </source>
</reference>
<evidence type="ECO:0000313" key="3">
    <source>
        <dbReference type="Proteomes" id="UP000769766"/>
    </source>
</evidence>
<dbReference type="AlphaFoldDB" id="A0A932CNL0"/>
<dbReference type="InterPro" id="IPR052919">
    <property type="entry name" value="TA_system_RNase"/>
</dbReference>